<dbReference type="EMBL" id="KI964063">
    <property type="protein sequence ID" value="EUC42394.1"/>
    <property type="molecule type" value="Genomic_DNA"/>
</dbReference>
<dbReference type="KEGG" id="bor:COCMIDRAFT_103623"/>
<dbReference type="GeneID" id="19118345"/>
<name>W6Z435_COCMI</name>
<organism evidence="1 2">
    <name type="scientific">Bipolaris oryzae ATCC 44560</name>
    <dbReference type="NCBI Taxonomy" id="930090"/>
    <lineage>
        <taxon>Eukaryota</taxon>
        <taxon>Fungi</taxon>
        <taxon>Dikarya</taxon>
        <taxon>Ascomycota</taxon>
        <taxon>Pezizomycotina</taxon>
        <taxon>Dothideomycetes</taxon>
        <taxon>Pleosporomycetidae</taxon>
        <taxon>Pleosporales</taxon>
        <taxon>Pleosporineae</taxon>
        <taxon>Pleosporaceae</taxon>
        <taxon>Bipolaris</taxon>
    </lineage>
</organism>
<dbReference type="HOGENOM" id="CLU_2996209_0_0_1"/>
<evidence type="ECO:0000313" key="2">
    <source>
        <dbReference type="Proteomes" id="UP000054032"/>
    </source>
</evidence>
<dbReference type="RefSeq" id="XP_007691113.1">
    <property type="nucleotide sequence ID" value="XM_007692923.1"/>
</dbReference>
<dbReference type="Proteomes" id="UP000054032">
    <property type="component" value="Unassembled WGS sequence"/>
</dbReference>
<proteinExistence type="predicted"/>
<sequence length="57" mass="6840">LRKVYITDCVVEFAFLFLERCKMSQALHSLFRLLAFFFLSFTLLPKRRTLLICETSY</sequence>
<keyword evidence="2" id="KW-1185">Reference proteome</keyword>
<gene>
    <name evidence="1" type="ORF">COCMIDRAFT_103623</name>
</gene>
<feature type="non-terminal residue" evidence="1">
    <location>
        <position position="1"/>
    </location>
</feature>
<protein>
    <submittedName>
        <fullName evidence="1">Uncharacterized protein</fullName>
    </submittedName>
</protein>
<reference evidence="1 2" key="1">
    <citation type="journal article" date="2013" name="PLoS Genet.">
        <title>Comparative genome structure, secondary metabolite, and effector coding capacity across Cochliobolus pathogens.</title>
        <authorList>
            <person name="Condon B.J."/>
            <person name="Leng Y."/>
            <person name="Wu D."/>
            <person name="Bushley K.E."/>
            <person name="Ohm R.A."/>
            <person name="Otillar R."/>
            <person name="Martin J."/>
            <person name="Schackwitz W."/>
            <person name="Grimwood J."/>
            <person name="MohdZainudin N."/>
            <person name="Xue C."/>
            <person name="Wang R."/>
            <person name="Manning V.A."/>
            <person name="Dhillon B."/>
            <person name="Tu Z.J."/>
            <person name="Steffenson B.J."/>
            <person name="Salamov A."/>
            <person name="Sun H."/>
            <person name="Lowry S."/>
            <person name="LaButti K."/>
            <person name="Han J."/>
            <person name="Copeland A."/>
            <person name="Lindquist E."/>
            <person name="Barry K."/>
            <person name="Schmutz J."/>
            <person name="Baker S.E."/>
            <person name="Ciuffetti L.M."/>
            <person name="Grigoriev I.V."/>
            <person name="Zhong S."/>
            <person name="Turgeon B.G."/>
        </authorList>
    </citation>
    <scope>NUCLEOTIDE SEQUENCE [LARGE SCALE GENOMIC DNA]</scope>
    <source>
        <strain evidence="1 2">ATCC 44560</strain>
    </source>
</reference>
<dbReference type="AlphaFoldDB" id="W6Z435"/>
<accession>W6Z435</accession>
<evidence type="ECO:0000313" key="1">
    <source>
        <dbReference type="EMBL" id="EUC42394.1"/>
    </source>
</evidence>